<organism evidence="2 3">
    <name type="scientific">Streptomyces hesseae</name>
    <dbReference type="NCBI Taxonomy" id="3075519"/>
    <lineage>
        <taxon>Bacteria</taxon>
        <taxon>Bacillati</taxon>
        <taxon>Actinomycetota</taxon>
        <taxon>Actinomycetes</taxon>
        <taxon>Kitasatosporales</taxon>
        <taxon>Streptomycetaceae</taxon>
        <taxon>Streptomyces</taxon>
    </lineage>
</organism>
<name>A0ABU2SJR4_9ACTN</name>
<reference evidence="2" key="1">
    <citation type="submission" date="2024-05" db="EMBL/GenBank/DDBJ databases">
        <title>30 novel species of actinomycetes from the DSMZ collection.</title>
        <authorList>
            <person name="Nouioui I."/>
        </authorList>
    </citation>
    <scope>NUCLEOTIDE SEQUENCE</scope>
    <source>
        <strain evidence="2">DSM 40473</strain>
    </source>
</reference>
<dbReference type="Proteomes" id="UP001180531">
    <property type="component" value="Unassembled WGS sequence"/>
</dbReference>
<feature type="domain" description="Glyoxalase/fosfomycin resistance/dioxygenase" evidence="1">
    <location>
        <begin position="12"/>
        <end position="142"/>
    </location>
</feature>
<evidence type="ECO:0000259" key="1">
    <source>
        <dbReference type="Pfam" id="PF00903"/>
    </source>
</evidence>
<gene>
    <name evidence="2" type="ORF">RM609_08995</name>
</gene>
<proteinExistence type="predicted"/>
<dbReference type="SUPFAM" id="SSF54593">
    <property type="entry name" value="Glyoxalase/Bleomycin resistance protein/Dihydroxybiphenyl dioxygenase"/>
    <property type="match status" value="1"/>
</dbReference>
<keyword evidence="3" id="KW-1185">Reference proteome</keyword>
<comment type="caution">
    <text evidence="2">The sequence shown here is derived from an EMBL/GenBank/DDBJ whole genome shotgun (WGS) entry which is preliminary data.</text>
</comment>
<dbReference type="Gene3D" id="3.10.180.10">
    <property type="entry name" value="2,3-Dihydroxybiphenyl 1,2-Dioxygenase, domain 1"/>
    <property type="match status" value="1"/>
</dbReference>
<protein>
    <submittedName>
        <fullName evidence="2">VOC family protein</fullName>
    </submittedName>
</protein>
<sequence>MAGTPTFFVTPMIYCDGALEAIAFYEDALDAKEVAGSRMLASYLPGMADVPGMDRTVVYSKLLFTDGSGLSVADRFGDPTAKHGPVTGNNLHIGLQHTDLAEQKTAFGKLAAGGVVHEALEPKPWGASYGIVQDRYGVIWEMNCCTG</sequence>
<evidence type="ECO:0000313" key="2">
    <source>
        <dbReference type="EMBL" id="MDT0449214.1"/>
    </source>
</evidence>
<accession>A0ABU2SJR4</accession>
<dbReference type="InterPro" id="IPR004360">
    <property type="entry name" value="Glyas_Fos-R_dOase_dom"/>
</dbReference>
<dbReference type="Pfam" id="PF00903">
    <property type="entry name" value="Glyoxalase"/>
    <property type="match status" value="1"/>
</dbReference>
<evidence type="ECO:0000313" key="3">
    <source>
        <dbReference type="Proteomes" id="UP001180531"/>
    </source>
</evidence>
<dbReference type="RefSeq" id="WP_311609403.1">
    <property type="nucleotide sequence ID" value="NZ_JAVRFI010000004.1"/>
</dbReference>
<dbReference type="InterPro" id="IPR029068">
    <property type="entry name" value="Glyas_Bleomycin-R_OHBP_Dase"/>
</dbReference>
<dbReference type="EMBL" id="JAVRFI010000004">
    <property type="protein sequence ID" value="MDT0449214.1"/>
    <property type="molecule type" value="Genomic_DNA"/>
</dbReference>